<protein>
    <recommendedName>
        <fullName evidence="2">glycerophosphodiester phosphodiesterase</fullName>
        <ecNumber evidence="2">3.1.4.46</ecNumber>
    </recommendedName>
</protein>
<feature type="chain" id="PRO_5043740637" description="glycerophosphodiester phosphodiesterase" evidence="7">
    <location>
        <begin position="24"/>
        <end position="352"/>
    </location>
</feature>
<dbReference type="GO" id="GO:0006071">
    <property type="term" value="P:glycerol metabolic process"/>
    <property type="evidence" value="ECO:0007669"/>
    <property type="project" value="UniProtKB-KW"/>
</dbReference>
<evidence type="ECO:0000256" key="1">
    <source>
        <dbReference type="ARBA" id="ARBA00007277"/>
    </source>
</evidence>
<dbReference type="GO" id="GO:0008889">
    <property type="term" value="F:glycerophosphodiester phosphodiesterase activity"/>
    <property type="evidence" value="ECO:0007669"/>
    <property type="project" value="UniProtKB-EC"/>
</dbReference>
<dbReference type="Gene3D" id="3.20.20.190">
    <property type="entry name" value="Phosphatidylinositol (PI) phosphodiesterase"/>
    <property type="match status" value="1"/>
</dbReference>
<evidence type="ECO:0000259" key="8">
    <source>
        <dbReference type="PROSITE" id="PS51704"/>
    </source>
</evidence>
<evidence type="ECO:0000256" key="5">
    <source>
        <dbReference type="ARBA" id="ARBA00022801"/>
    </source>
</evidence>
<dbReference type="PROSITE" id="PS51704">
    <property type="entry name" value="GP_PDE"/>
    <property type="match status" value="1"/>
</dbReference>
<keyword evidence="5" id="KW-0378">Hydrolase</keyword>
<dbReference type="EMBL" id="CAVLEF010000010">
    <property type="protein sequence ID" value="CAK1548500.1"/>
    <property type="molecule type" value="Genomic_DNA"/>
</dbReference>
<sequence>MKIRDELLLCLVLSLDCISKVNTENQLVNRRRGPDDCHPVVVAHRGASGYVPEHTLGAYALAVTLGADYVEPDLVMTKDGHLIARHENLLDKTTDISQRPEFADRRRSVSILGNDVHLGWYTEDLTLAEIKQLRAMEPNSHIRPGSAQMDGVMQIPTFQEIIDLVKGLEVSVNRTIGIYPELKHGSHFESIGLPMEQAVVDVFHNNGYIGPNAPVYIQSFEANSLKKLKKITDLRLLQLISRFQSLTKDLKEIANYAQAVGPEKSLIIPRDSNNRLGASTSFVVHAHAVGLKVHPYTFRAENAYLPVEFRSNGSDSCFGNLYGELEAFLATGIDGLFIDQPDYLGRLRKSCL</sequence>
<organism evidence="9 10">
    <name type="scientific">Leptosia nina</name>
    <dbReference type="NCBI Taxonomy" id="320188"/>
    <lineage>
        <taxon>Eukaryota</taxon>
        <taxon>Metazoa</taxon>
        <taxon>Ecdysozoa</taxon>
        <taxon>Arthropoda</taxon>
        <taxon>Hexapoda</taxon>
        <taxon>Insecta</taxon>
        <taxon>Pterygota</taxon>
        <taxon>Neoptera</taxon>
        <taxon>Endopterygota</taxon>
        <taxon>Lepidoptera</taxon>
        <taxon>Glossata</taxon>
        <taxon>Ditrysia</taxon>
        <taxon>Papilionoidea</taxon>
        <taxon>Pieridae</taxon>
        <taxon>Pierinae</taxon>
        <taxon>Leptosia</taxon>
    </lineage>
</organism>
<dbReference type="EC" id="3.1.4.46" evidence="2"/>
<dbReference type="GO" id="GO:0006629">
    <property type="term" value="P:lipid metabolic process"/>
    <property type="evidence" value="ECO:0007669"/>
    <property type="project" value="InterPro"/>
</dbReference>
<keyword evidence="4" id="KW-0319">Glycerol metabolism</keyword>
<gene>
    <name evidence="9" type="ORF">LNINA_LOCUS7870</name>
</gene>
<dbReference type="Pfam" id="PF03009">
    <property type="entry name" value="GDPD"/>
    <property type="match status" value="1"/>
</dbReference>
<dbReference type="InterPro" id="IPR030395">
    <property type="entry name" value="GP_PDE_dom"/>
</dbReference>
<dbReference type="PANTHER" id="PTHR43620:SF7">
    <property type="entry name" value="GLYCEROPHOSPHODIESTER PHOSPHODIESTERASE GDPD5-RELATED"/>
    <property type="match status" value="1"/>
</dbReference>
<keyword evidence="10" id="KW-1185">Reference proteome</keyword>
<feature type="domain" description="GP-PDE" evidence="8">
    <location>
        <begin position="39"/>
        <end position="348"/>
    </location>
</feature>
<evidence type="ECO:0000313" key="9">
    <source>
        <dbReference type="EMBL" id="CAK1548500.1"/>
    </source>
</evidence>
<accession>A0AAV1JKB0</accession>
<dbReference type="Proteomes" id="UP001497472">
    <property type="component" value="Unassembled WGS sequence"/>
</dbReference>
<dbReference type="SUPFAM" id="SSF51695">
    <property type="entry name" value="PLC-like phosphodiesterases"/>
    <property type="match status" value="1"/>
</dbReference>
<evidence type="ECO:0000256" key="4">
    <source>
        <dbReference type="ARBA" id="ARBA00022798"/>
    </source>
</evidence>
<evidence type="ECO:0000256" key="6">
    <source>
        <dbReference type="ARBA" id="ARBA00047512"/>
    </source>
</evidence>
<evidence type="ECO:0000256" key="7">
    <source>
        <dbReference type="SAM" id="SignalP"/>
    </source>
</evidence>
<evidence type="ECO:0000313" key="10">
    <source>
        <dbReference type="Proteomes" id="UP001497472"/>
    </source>
</evidence>
<comment type="catalytic activity">
    <reaction evidence="6">
        <text>a sn-glycero-3-phosphodiester + H2O = an alcohol + sn-glycerol 3-phosphate + H(+)</text>
        <dbReference type="Rhea" id="RHEA:12969"/>
        <dbReference type="ChEBI" id="CHEBI:15377"/>
        <dbReference type="ChEBI" id="CHEBI:15378"/>
        <dbReference type="ChEBI" id="CHEBI:30879"/>
        <dbReference type="ChEBI" id="CHEBI:57597"/>
        <dbReference type="ChEBI" id="CHEBI:83408"/>
        <dbReference type="EC" id="3.1.4.46"/>
    </reaction>
</comment>
<dbReference type="AlphaFoldDB" id="A0AAV1JKB0"/>
<keyword evidence="3 7" id="KW-0732">Signal</keyword>
<evidence type="ECO:0000256" key="3">
    <source>
        <dbReference type="ARBA" id="ARBA00022729"/>
    </source>
</evidence>
<comment type="similarity">
    <text evidence="1">Belongs to the glycerophosphoryl diester phosphodiesterase family.</text>
</comment>
<feature type="signal peptide" evidence="7">
    <location>
        <begin position="1"/>
        <end position="23"/>
    </location>
</feature>
<evidence type="ECO:0000256" key="2">
    <source>
        <dbReference type="ARBA" id="ARBA00012247"/>
    </source>
</evidence>
<comment type="caution">
    <text evidence="9">The sequence shown here is derived from an EMBL/GenBank/DDBJ whole genome shotgun (WGS) entry which is preliminary data.</text>
</comment>
<dbReference type="CDD" id="cd08602">
    <property type="entry name" value="GDPD_ScGlpQ1_like"/>
    <property type="match status" value="1"/>
</dbReference>
<reference evidence="9 10" key="1">
    <citation type="submission" date="2023-11" db="EMBL/GenBank/DDBJ databases">
        <authorList>
            <person name="Okamura Y."/>
        </authorList>
    </citation>
    <scope>NUCLEOTIDE SEQUENCE [LARGE SCALE GENOMIC DNA]</scope>
</reference>
<dbReference type="InterPro" id="IPR017946">
    <property type="entry name" value="PLC-like_Pdiesterase_TIM-brl"/>
</dbReference>
<name>A0AAV1JKB0_9NEOP</name>
<dbReference type="PANTHER" id="PTHR43620">
    <property type="entry name" value="GLYCEROPHOSPHORYL DIESTER PHOSPHODIESTERASE"/>
    <property type="match status" value="1"/>
</dbReference>
<proteinExistence type="inferred from homology"/>